<keyword evidence="6" id="KW-1185">Reference proteome</keyword>
<keyword evidence="2" id="KW-0521">NADP</keyword>
<accession>A0A9J7AS97</accession>
<organism evidence="5 6">
    <name type="scientific">Nisaea acidiphila</name>
    <dbReference type="NCBI Taxonomy" id="1862145"/>
    <lineage>
        <taxon>Bacteria</taxon>
        <taxon>Pseudomonadati</taxon>
        <taxon>Pseudomonadota</taxon>
        <taxon>Alphaproteobacteria</taxon>
        <taxon>Rhodospirillales</taxon>
        <taxon>Thalassobaculaceae</taxon>
        <taxon>Nisaea</taxon>
    </lineage>
</organism>
<dbReference type="InterPro" id="IPR050765">
    <property type="entry name" value="Riboflavin_Biosynth_HTPR"/>
</dbReference>
<protein>
    <submittedName>
        <fullName evidence="5">RibD family protein</fullName>
    </submittedName>
</protein>
<dbReference type="InterPro" id="IPR002734">
    <property type="entry name" value="RibDG_C"/>
</dbReference>
<dbReference type="EMBL" id="CP102480">
    <property type="protein sequence ID" value="UUX49204.1"/>
    <property type="molecule type" value="Genomic_DNA"/>
</dbReference>
<sequence>MSRDWADVLKGLGKDVPPVGEDENREAPWELYRDLARTCTEKPTVIAQVGQSLDGRIATASGHSHYVNGPESLDHLHRLRAIADAVIVGAATAELDNPRLTTRRVPGPNPVRVVIDPNRRVPMSHSLFKEADAETLIVTEDMPGALPSHCGMLTASGADGQVVPDLLLEALRERGLRTILIEGGGRTISGFLAAGLVNRLQVAVAPMIIGSGRPGLVLPEIEKLDAALRFETRTYALGADTLFDCRLS</sequence>
<dbReference type="RefSeq" id="WP_257767737.1">
    <property type="nucleotide sequence ID" value="NZ_CP102480.1"/>
</dbReference>
<evidence type="ECO:0000256" key="3">
    <source>
        <dbReference type="ARBA" id="ARBA00023002"/>
    </source>
</evidence>
<keyword evidence="3" id="KW-0560">Oxidoreductase</keyword>
<proteinExistence type="predicted"/>
<dbReference type="Pfam" id="PF01872">
    <property type="entry name" value="RibD_C"/>
    <property type="match status" value="1"/>
</dbReference>
<evidence type="ECO:0000259" key="4">
    <source>
        <dbReference type="Pfam" id="PF01872"/>
    </source>
</evidence>
<dbReference type="AlphaFoldDB" id="A0A9J7AS97"/>
<evidence type="ECO:0000256" key="2">
    <source>
        <dbReference type="ARBA" id="ARBA00022857"/>
    </source>
</evidence>
<dbReference type="KEGG" id="naci:NUH88_17580"/>
<dbReference type="InterPro" id="IPR024072">
    <property type="entry name" value="DHFR-like_dom_sf"/>
</dbReference>
<comment type="pathway">
    <text evidence="1">Cofactor biosynthesis; riboflavin biosynthesis.</text>
</comment>
<feature type="domain" description="Bacterial bifunctional deaminase-reductase C-terminal" evidence="4">
    <location>
        <begin position="43"/>
        <end position="223"/>
    </location>
</feature>
<dbReference type="GO" id="GO:0009231">
    <property type="term" value="P:riboflavin biosynthetic process"/>
    <property type="evidence" value="ECO:0007669"/>
    <property type="project" value="InterPro"/>
</dbReference>
<dbReference type="SUPFAM" id="SSF53597">
    <property type="entry name" value="Dihydrofolate reductase-like"/>
    <property type="match status" value="1"/>
</dbReference>
<dbReference type="Gene3D" id="3.40.430.10">
    <property type="entry name" value="Dihydrofolate Reductase, subunit A"/>
    <property type="match status" value="1"/>
</dbReference>
<gene>
    <name evidence="5" type="ORF">NUH88_17580</name>
</gene>
<evidence type="ECO:0000313" key="6">
    <source>
        <dbReference type="Proteomes" id="UP001060336"/>
    </source>
</evidence>
<dbReference type="PANTHER" id="PTHR38011">
    <property type="entry name" value="DIHYDROFOLATE REDUCTASE FAMILY PROTEIN (AFU_ORTHOLOGUE AFUA_8G06820)"/>
    <property type="match status" value="1"/>
</dbReference>
<name>A0A9J7AS97_9PROT</name>
<dbReference type="GO" id="GO:0008703">
    <property type="term" value="F:5-amino-6-(5-phosphoribosylamino)uracil reductase activity"/>
    <property type="evidence" value="ECO:0007669"/>
    <property type="project" value="InterPro"/>
</dbReference>
<dbReference type="Proteomes" id="UP001060336">
    <property type="component" value="Chromosome"/>
</dbReference>
<reference evidence="5" key="1">
    <citation type="submission" date="2022-08" db="EMBL/GenBank/DDBJ databases">
        <title>Nisaea acidiphila sp. nov., isolated from a marine algal debris and emended description of the genus Nisaea Urios et al. 2008.</title>
        <authorList>
            <person name="Kwon K."/>
        </authorList>
    </citation>
    <scope>NUCLEOTIDE SEQUENCE</scope>
    <source>
        <strain evidence="5">MEBiC11861</strain>
    </source>
</reference>
<evidence type="ECO:0000313" key="5">
    <source>
        <dbReference type="EMBL" id="UUX49204.1"/>
    </source>
</evidence>
<dbReference type="PANTHER" id="PTHR38011:SF7">
    <property type="entry name" value="2,5-DIAMINO-6-RIBOSYLAMINO-4(3H)-PYRIMIDINONE 5'-PHOSPHATE REDUCTASE"/>
    <property type="match status" value="1"/>
</dbReference>
<evidence type="ECO:0000256" key="1">
    <source>
        <dbReference type="ARBA" id="ARBA00005104"/>
    </source>
</evidence>